<sequence>MSSTTSIETKPRFLDRYLAWFIRWMPDSFVICLALTIIVGGLALFLTDTPLWSADAEKVSLVSAWTGSFWNLLEFTMQMTVLLATGNAVATSPPAKRLLSWVARLPKTRAQVLILAGVVASLLGFVHWGLGMMGGIVLGKELLVEAKKRNITLHAPVLVATLFMCMVPGAAGMSGAAVLYAATPDYLRDLVPDSYVEGTPVSVPLTDTVVRLDFVLLLIACMIIGLLFMVFMHPKDPAKIKPADESVYEEMESGAASAVVERKTPAQRANASRIVMLVVGLAGLAYSVISIAAKGVAGLDLNAYNFLFLSLGILLCANHGPEYYAGLVREGIAGTWGFILQFPFYAGIFGMIGLTGLGIVISHAFTAISTATTWPFIAFIYSGILNIAVPSGGSKFVIEAPYVIPTTLDLHADLGLVMQAYQMGDAVFNLLIPFFALPFLANFKMQFGEVVGYTVPPVLLMIVLGSGYFLVMAAIGA</sequence>
<evidence type="ECO:0000313" key="3">
    <source>
        <dbReference type="Proteomes" id="UP000075950"/>
    </source>
</evidence>
<dbReference type="AlphaFoldDB" id="A0A142NQC6"/>
<dbReference type="Pfam" id="PF02667">
    <property type="entry name" value="SCFA_trans"/>
    <property type="match status" value="1"/>
</dbReference>
<keyword evidence="1" id="KW-0812">Transmembrane</keyword>
<dbReference type="RefSeq" id="WP_062862074.1">
    <property type="nucleotide sequence ID" value="NZ_CP014869.1"/>
</dbReference>
<feature type="transmembrane region" description="Helical" evidence="1">
    <location>
        <begin position="28"/>
        <end position="47"/>
    </location>
</feature>
<evidence type="ECO:0000256" key="1">
    <source>
        <dbReference type="SAM" id="Phobius"/>
    </source>
</evidence>
<proteinExistence type="predicted"/>
<feature type="transmembrane region" description="Helical" evidence="1">
    <location>
        <begin position="214"/>
        <end position="232"/>
    </location>
</feature>
<name>A0A142NQC6_BRELN</name>
<evidence type="ECO:0000313" key="2">
    <source>
        <dbReference type="EMBL" id="AMT94549.1"/>
    </source>
</evidence>
<dbReference type="PANTHER" id="PTHR41983:SF2">
    <property type="entry name" value="SHORT-CHAIN FATTY ACID TRANSPORTER-RELATED"/>
    <property type="match status" value="1"/>
</dbReference>
<feature type="transmembrane region" description="Helical" evidence="1">
    <location>
        <begin position="303"/>
        <end position="321"/>
    </location>
</feature>
<feature type="transmembrane region" description="Helical" evidence="1">
    <location>
        <begin position="151"/>
        <end position="182"/>
    </location>
</feature>
<dbReference type="InterPro" id="IPR006160">
    <property type="entry name" value="SCFA_transpt_AtoE"/>
</dbReference>
<dbReference type="Proteomes" id="UP000075950">
    <property type="component" value="Chromosome"/>
</dbReference>
<feature type="transmembrane region" description="Helical" evidence="1">
    <location>
        <begin position="110"/>
        <end position="130"/>
    </location>
</feature>
<dbReference type="PANTHER" id="PTHR41983">
    <property type="entry name" value="SHORT-CHAIN FATTY ACID TRANSPORTER-RELATED"/>
    <property type="match status" value="1"/>
</dbReference>
<keyword evidence="1" id="KW-1133">Transmembrane helix</keyword>
<protein>
    <submittedName>
        <fullName evidence="2">Short-chain fatty acid transporter</fullName>
    </submittedName>
</protein>
<feature type="transmembrane region" description="Helical" evidence="1">
    <location>
        <begin position="68"/>
        <end position="90"/>
    </location>
</feature>
<organism evidence="2 3">
    <name type="scientific">Brevibacterium linens</name>
    <dbReference type="NCBI Taxonomy" id="1703"/>
    <lineage>
        <taxon>Bacteria</taxon>
        <taxon>Bacillati</taxon>
        <taxon>Actinomycetota</taxon>
        <taxon>Actinomycetes</taxon>
        <taxon>Micrococcales</taxon>
        <taxon>Brevibacteriaceae</taxon>
        <taxon>Brevibacterium</taxon>
    </lineage>
</organism>
<reference evidence="3" key="1">
    <citation type="submission" date="2016-03" db="EMBL/GenBank/DDBJ databases">
        <authorList>
            <person name="Ploux O."/>
        </authorList>
    </citation>
    <scope>NUCLEOTIDE SEQUENCE [LARGE SCALE GENOMIC DNA]</scope>
    <source>
        <strain evidence="3">BS258</strain>
    </source>
</reference>
<feature type="transmembrane region" description="Helical" evidence="1">
    <location>
        <begin position="274"/>
        <end position="297"/>
    </location>
</feature>
<feature type="transmembrane region" description="Helical" evidence="1">
    <location>
        <begin position="371"/>
        <end position="389"/>
    </location>
</feature>
<gene>
    <name evidence="2" type="ORF">A2T55_12885</name>
</gene>
<feature type="transmembrane region" description="Helical" evidence="1">
    <location>
        <begin position="455"/>
        <end position="475"/>
    </location>
</feature>
<feature type="transmembrane region" description="Helical" evidence="1">
    <location>
        <begin position="426"/>
        <end position="443"/>
    </location>
</feature>
<dbReference type="EMBL" id="CP014869">
    <property type="protein sequence ID" value="AMT94549.1"/>
    <property type="molecule type" value="Genomic_DNA"/>
</dbReference>
<dbReference type="KEGG" id="bly:A2T55_12885"/>
<keyword evidence="1" id="KW-0472">Membrane</keyword>
<accession>A0A142NQC6</accession>
<dbReference type="GO" id="GO:0005886">
    <property type="term" value="C:plasma membrane"/>
    <property type="evidence" value="ECO:0007669"/>
    <property type="project" value="TreeGrafter"/>
</dbReference>
<feature type="transmembrane region" description="Helical" evidence="1">
    <location>
        <begin position="342"/>
        <end position="365"/>
    </location>
</feature>